<evidence type="ECO:0000259" key="3">
    <source>
        <dbReference type="Pfam" id="PF13205"/>
    </source>
</evidence>
<feature type="domain" description="SbsA Ig-like" evidence="3">
    <location>
        <begin position="643"/>
        <end position="742"/>
    </location>
</feature>
<dbReference type="SUPFAM" id="SSF50969">
    <property type="entry name" value="YVTN repeat-like/Quinoprotein amine dehydrogenase"/>
    <property type="match status" value="1"/>
</dbReference>
<dbReference type="Gene3D" id="3.40.50.12090">
    <property type="match status" value="2"/>
</dbReference>
<feature type="signal peptide" evidence="2">
    <location>
        <begin position="1"/>
        <end position="27"/>
    </location>
</feature>
<feature type="chain" id="PRO_5047219667" evidence="2">
    <location>
        <begin position="28"/>
        <end position="1035"/>
    </location>
</feature>
<dbReference type="InterPro" id="IPR011044">
    <property type="entry name" value="Quino_amine_DH_bsu"/>
</dbReference>
<dbReference type="PANTHER" id="PTHR30032:SF8">
    <property type="entry name" value="GERMINATION-SPECIFIC N-ACETYLMURAMOYL-L-ALANINE AMIDASE"/>
    <property type="match status" value="1"/>
</dbReference>
<dbReference type="PANTHER" id="PTHR30032">
    <property type="entry name" value="N-ACETYLMURAMOYL-L-ALANINE AMIDASE-RELATED"/>
    <property type="match status" value="1"/>
</dbReference>
<dbReference type="SUPFAM" id="SSF75011">
    <property type="entry name" value="3-carboxy-cis,cis-mucoante lactonizing enzyme"/>
    <property type="match status" value="1"/>
</dbReference>
<evidence type="ECO:0000313" key="5">
    <source>
        <dbReference type="Proteomes" id="UP001281656"/>
    </source>
</evidence>
<keyword evidence="1 2" id="KW-0732">Signal</keyword>
<organism evidence="4 5">
    <name type="scientific">Clostridium tanneri</name>
    <dbReference type="NCBI Taxonomy" id="3037988"/>
    <lineage>
        <taxon>Bacteria</taxon>
        <taxon>Bacillati</taxon>
        <taxon>Bacillota</taxon>
        <taxon>Clostridia</taxon>
        <taxon>Eubacteriales</taxon>
        <taxon>Clostridiaceae</taxon>
        <taxon>Clostridium</taxon>
    </lineage>
</organism>
<dbReference type="SUPFAM" id="SSF50998">
    <property type="entry name" value="Quinoprotein alcohol dehydrogenase-like"/>
    <property type="match status" value="1"/>
</dbReference>
<dbReference type="InterPro" id="IPR011042">
    <property type="entry name" value="6-blade_b-propeller_TolB-like"/>
</dbReference>
<dbReference type="Pfam" id="PF13205">
    <property type="entry name" value="Big_5"/>
    <property type="match status" value="1"/>
</dbReference>
<sequence>MKKLFRLLLIFMMTISLSFSNLLLVHAENGNNSTELNFTPTQVIADPDKPILYFTDMAGKKVHSINYDTGEHKSISFTLAPERLTLSKGELFVTLLKSGHQQFGDSPEEASIAIIDAGSLTLREEFNVDIDPSDIVVDKQGYIYLFGGSHQWTYIKAYSRDGKEVSSSEEKIYQGSAGQLHPTMDKVYFMETKSSPIQMGTFNASNGSSKISFYKWLYHDDFPANNYFKISPDGKYIFNSAGTVFNAANDKGNDMTYVTAIKGEFKDIAFDTAANKFYTASSENIISVYDYSNFKLLGKYKTPSNIQNIFAQDNKIITVTKDNAGKYTINTIFKQNILDALSLDNPSEGTIPDKIISAVYDSSRNKVYSVDSAFNKLLIFDAATDALERTVDLKYRPSAITLSEDGTKLYIVNDDTQYLVSKIDLSTLANIGNLKFATAPKADLVNGHRHIYEKGNKLYVITGDASPALLVFDSDTFVQINYGAPIDQVGDIKFTADGKYFYKLNEYSFPSGFEANNVMKYSVNGNSIKLEESSKIEHLASNNYPIDTPVFLTENENKVIGSDKLFNAKDLTKAPVALPEPIYAVYEKENIMVGKSGVYSLSSMKLINTIPTHEKNILIFDNFGKLHYFDNITMKSINAKPDIKKLTVQNSSISNGDVDVPPDYPIVVKFDYDIETVDSSKITIKDSGKNYEVNAYVQDGLLVIEHEDLSYNTNFTLNIDSKAVNDSVNTLYNDSYSISFNTGKEFNRIKGIDRYETSVNVSKQWASSHYLVLASGEDFPDALSAAPLARTYGAPILLTNPSALMPSTEAEISRLGVKEVFIIGGTASVSKNIENKLAAKGISITRLSGNDRYETSLAVADYIGSAGEIFVVSGANFPDALSIASYAADSQIPILLTEGSKLSEGIEEFISVYGVNKTYLIGGTGVINEDVANKLPNVERIGGRDRYETNIKVMERFPFYFGITMIASGQGFADALSGSALAATFGSPIILMDEGMANNGDIIHRLGSLKSYIKMKYVIGGEAVVPPSVVDKVFK</sequence>
<dbReference type="RefSeq" id="WP_318796862.1">
    <property type="nucleotide sequence ID" value="NZ_JARUJP010000003.1"/>
</dbReference>
<gene>
    <name evidence="4" type="ORF">P8V03_04035</name>
</gene>
<dbReference type="InterPro" id="IPR051922">
    <property type="entry name" value="Bact_Sporulation_Assoc"/>
</dbReference>
<protein>
    <submittedName>
        <fullName evidence="4">Cell wall-binding repeat-containing protein</fullName>
    </submittedName>
</protein>
<dbReference type="InterPro" id="IPR011047">
    <property type="entry name" value="Quinoprotein_ADH-like_sf"/>
</dbReference>
<name>A0ABU4JQA7_9CLOT</name>
<dbReference type="EMBL" id="JARUJP010000003">
    <property type="protein sequence ID" value="MDW8800320.1"/>
    <property type="molecule type" value="Genomic_DNA"/>
</dbReference>
<comment type="caution">
    <text evidence="4">The sequence shown here is derived from an EMBL/GenBank/DDBJ whole genome shotgun (WGS) entry which is preliminary data.</text>
</comment>
<reference evidence="4 5" key="1">
    <citation type="submission" date="2023-04" db="EMBL/GenBank/DDBJ databases">
        <title>Clostridium tannerae sp. nov., isolated from the fecal material of an alpaca.</title>
        <authorList>
            <person name="Miller S."/>
            <person name="Hendry M."/>
            <person name="King J."/>
            <person name="Sankaranarayanan K."/>
            <person name="Lawson P.A."/>
        </authorList>
    </citation>
    <scope>NUCLEOTIDE SEQUENCE [LARGE SCALE GENOMIC DNA]</scope>
    <source>
        <strain evidence="4 5">A1-XYC3</strain>
    </source>
</reference>
<keyword evidence="5" id="KW-1185">Reference proteome</keyword>
<dbReference type="Proteomes" id="UP001281656">
    <property type="component" value="Unassembled WGS sequence"/>
</dbReference>
<proteinExistence type="predicted"/>
<accession>A0ABU4JQA7</accession>
<evidence type="ECO:0000313" key="4">
    <source>
        <dbReference type="EMBL" id="MDW8800320.1"/>
    </source>
</evidence>
<dbReference type="Gene3D" id="2.120.10.30">
    <property type="entry name" value="TolB, C-terminal domain"/>
    <property type="match status" value="1"/>
</dbReference>
<evidence type="ECO:0000256" key="1">
    <source>
        <dbReference type="ARBA" id="ARBA00022729"/>
    </source>
</evidence>
<dbReference type="InterPro" id="IPR007253">
    <property type="entry name" value="Cell_wall-bd_2"/>
</dbReference>
<dbReference type="Gene3D" id="2.130.10.10">
    <property type="entry name" value="YVTN repeat-like/Quinoprotein amine dehydrogenase"/>
    <property type="match status" value="1"/>
</dbReference>
<dbReference type="Pfam" id="PF04122">
    <property type="entry name" value="CW_binding_2"/>
    <property type="match status" value="3"/>
</dbReference>
<evidence type="ECO:0000256" key="2">
    <source>
        <dbReference type="SAM" id="SignalP"/>
    </source>
</evidence>
<dbReference type="InterPro" id="IPR015943">
    <property type="entry name" value="WD40/YVTN_repeat-like_dom_sf"/>
</dbReference>
<dbReference type="InterPro" id="IPR032812">
    <property type="entry name" value="SbsA_Ig"/>
</dbReference>